<dbReference type="EMBL" id="CP007646">
    <property type="protein sequence ID" value="AIR11197.1"/>
    <property type="molecule type" value="Genomic_DNA"/>
</dbReference>
<dbReference type="GO" id="GO:0016020">
    <property type="term" value="C:membrane"/>
    <property type="evidence" value="ECO:0007669"/>
    <property type="project" value="UniProtKB-SubCell"/>
</dbReference>
<dbReference type="RefSeq" id="WP_044005360.1">
    <property type="nucleotide sequence ID" value="NZ_CP007646.1"/>
</dbReference>
<dbReference type="KEGG" id="lsj:LSJ_1547"/>
<evidence type="ECO:0000259" key="7">
    <source>
        <dbReference type="Pfam" id="PF00892"/>
    </source>
</evidence>
<feature type="transmembrane region" description="Helical" evidence="6">
    <location>
        <begin position="216"/>
        <end position="239"/>
    </location>
</feature>
<dbReference type="AlphaFoldDB" id="A0A089RXD4"/>
<evidence type="ECO:0000313" key="8">
    <source>
        <dbReference type="EMBL" id="AIR11197.1"/>
    </source>
</evidence>
<evidence type="ECO:0000256" key="1">
    <source>
        <dbReference type="ARBA" id="ARBA00004127"/>
    </source>
</evidence>
<dbReference type="InterPro" id="IPR000620">
    <property type="entry name" value="EamA_dom"/>
</dbReference>
<comment type="similarity">
    <text evidence="2">Belongs to the EamA transporter family.</text>
</comment>
<dbReference type="SUPFAM" id="SSF103481">
    <property type="entry name" value="Multidrug resistance efflux transporter EmrE"/>
    <property type="match status" value="2"/>
</dbReference>
<dbReference type="PANTHER" id="PTHR32322">
    <property type="entry name" value="INNER MEMBRANE TRANSPORTER"/>
    <property type="match status" value="1"/>
</dbReference>
<organism evidence="8 9">
    <name type="scientific">Ligilactobacillus salivarius</name>
    <dbReference type="NCBI Taxonomy" id="1624"/>
    <lineage>
        <taxon>Bacteria</taxon>
        <taxon>Bacillati</taxon>
        <taxon>Bacillota</taxon>
        <taxon>Bacilli</taxon>
        <taxon>Lactobacillales</taxon>
        <taxon>Lactobacillaceae</taxon>
        <taxon>Ligilactobacillus</taxon>
    </lineage>
</organism>
<dbReference type="Gene3D" id="1.10.3730.20">
    <property type="match status" value="1"/>
</dbReference>
<feature type="transmembrane region" description="Helical" evidence="6">
    <location>
        <begin position="37"/>
        <end position="60"/>
    </location>
</feature>
<feature type="transmembrane region" description="Helical" evidence="6">
    <location>
        <begin position="133"/>
        <end position="155"/>
    </location>
</feature>
<gene>
    <name evidence="8" type="ORF">LSJ_1547</name>
</gene>
<evidence type="ECO:0000256" key="5">
    <source>
        <dbReference type="ARBA" id="ARBA00023136"/>
    </source>
</evidence>
<keyword evidence="5 6" id="KW-0472">Membrane</keyword>
<feature type="domain" description="EamA" evidence="7">
    <location>
        <begin position="8"/>
        <end position="147"/>
    </location>
</feature>
<evidence type="ECO:0000256" key="4">
    <source>
        <dbReference type="ARBA" id="ARBA00022989"/>
    </source>
</evidence>
<keyword evidence="3 6" id="KW-0812">Transmembrane</keyword>
<feature type="transmembrane region" description="Helical" evidence="6">
    <location>
        <begin position="99"/>
        <end position="121"/>
    </location>
</feature>
<accession>A0A089RXD4</accession>
<protein>
    <submittedName>
        <fullName evidence="8">Transporter, drug/metabolite exporter family</fullName>
    </submittedName>
</protein>
<evidence type="ECO:0000256" key="3">
    <source>
        <dbReference type="ARBA" id="ARBA00022692"/>
    </source>
</evidence>
<comment type="subcellular location">
    <subcellularLocation>
        <location evidence="1">Endomembrane system</location>
        <topology evidence="1">Multi-pass membrane protein</topology>
    </subcellularLocation>
</comment>
<dbReference type="InterPro" id="IPR050638">
    <property type="entry name" value="AA-Vitamin_Transporters"/>
</dbReference>
<name>A0A089RXD4_9LACO</name>
<dbReference type="PANTHER" id="PTHR32322:SF2">
    <property type="entry name" value="EAMA DOMAIN-CONTAINING PROTEIN"/>
    <property type="match status" value="1"/>
</dbReference>
<feature type="transmembrane region" description="Helical" evidence="6">
    <location>
        <begin position="72"/>
        <end position="93"/>
    </location>
</feature>
<sequence length="310" mass="34435">MQTRTHLKGVIYASLAGIFWGMAGIASEYLFQDQHVSVYWMMGVKMILSALTLLGLAYYLDGKKIFLVFKSFKDILGIVLFSILGLAGVQFTYSMTVNYSNATVATIIQTLGILPVIFYSAIIFKQLPGRKQWIATITALIGAWLLVTKGSFNQLAISKEAIIWGIFLMLTQAGNSVLPVDLLRRHNPTTISAWAMLVGGIVFEFIHPVWKSVPKFTPAVTLNMLFLIFIGTALSYYLFVKSLHLISATEATLLDTFEPLTAALLDFLIFKMQFNWAEILGSLLVISTVFILAVGSEENENSDPQKEPLK</sequence>
<dbReference type="Proteomes" id="UP000029488">
    <property type="component" value="Chromosome"/>
</dbReference>
<keyword evidence="4 6" id="KW-1133">Transmembrane helix</keyword>
<evidence type="ECO:0000256" key="2">
    <source>
        <dbReference type="ARBA" id="ARBA00007362"/>
    </source>
</evidence>
<evidence type="ECO:0000313" key="9">
    <source>
        <dbReference type="Proteomes" id="UP000029488"/>
    </source>
</evidence>
<reference evidence="8 9" key="1">
    <citation type="journal article" date="2014" name="BMC Genomics">
        <title>Unusual genome complexity in Lactobacillus salivarius JCM1046.</title>
        <authorList>
            <person name="Raftis E.J."/>
            <person name="Forde B.M."/>
            <person name="Claesson M.J."/>
            <person name="O'Toole P.W."/>
        </authorList>
    </citation>
    <scope>NUCLEOTIDE SEQUENCE [LARGE SCALE GENOMIC DNA]</scope>
    <source>
        <strain evidence="8 9">JCM1046</strain>
    </source>
</reference>
<feature type="transmembrane region" description="Helical" evidence="6">
    <location>
        <begin position="192"/>
        <end position="210"/>
    </location>
</feature>
<dbReference type="InterPro" id="IPR037185">
    <property type="entry name" value="EmrE-like"/>
</dbReference>
<feature type="domain" description="EamA" evidence="7">
    <location>
        <begin position="161"/>
        <end position="292"/>
    </location>
</feature>
<proteinExistence type="inferred from homology"/>
<feature type="transmembrane region" description="Helical" evidence="6">
    <location>
        <begin position="12"/>
        <end position="31"/>
    </location>
</feature>
<dbReference type="Pfam" id="PF00892">
    <property type="entry name" value="EamA"/>
    <property type="match status" value="2"/>
</dbReference>
<evidence type="ECO:0000256" key="6">
    <source>
        <dbReference type="SAM" id="Phobius"/>
    </source>
</evidence>
<feature type="transmembrane region" description="Helical" evidence="6">
    <location>
        <begin position="161"/>
        <end position="180"/>
    </location>
</feature>
<feature type="transmembrane region" description="Helical" evidence="6">
    <location>
        <begin position="276"/>
        <end position="296"/>
    </location>
</feature>